<comment type="catalytic activity">
    <reaction evidence="15 16">
        <text>a ubiquinone + NADH + 5 H(+)(in) = a ubiquinol + NAD(+) + 4 H(+)(out)</text>
        <dbReference type="Rhea" id="RHEA:29091"/>
        <dbReference type="Rhea" id="RHEA-COMP:9565"/>
        <dbReference type="Rhea" id="RHEA-COMP:9566"/>
        <dbReference type="ChEBI" id="CHEBI:15378"/>
        <dbReference type="ChEBI" id="CHEBI:16389"/>
        <dbReference type="ChEBI" id="CHEBI:17976"/>
        <dbReference type="ChEBI" id="CHEBI:57540"/>
        <dbReference type="ChEBI" id="CHEBI:57945"/>
        <dbReference type="EC" id="7.1.1.2"/>
    </reaction>
</comment>
<sequence>MYTLISCLIGSCLFFYMWEVATTCFLVSSLISVGFLYQNFSLSQDMIFWSNYLSNLLVFLSVVLCFLCLITTPYEKSSSYVANLFMLAVFLSLSFSMSNMILFYVFFEASLIPTLLLIIGWGYQPERLQAGTYMMLYTVGASLPLFILLIWRCFNSGTMEMSIQSFLSVDLAVVLTIVLYGAFLVKLPMYSVHLWLPKAHVEAPLVGSMILAGILLKLGGYGIFLMNKSFNISLSSVGLTIVSLSIWGGLLVSFMCLRQVDVKALVAYSSVSHMGIVSSGLILNTTWGVMSAVITMLAHGFSSSALFCLAYFSYSKSHTRNIPYMKGLLQLYPVLSLWWFIFCCINMAAPPTLNLVGELLISVALWKVSVPLVVIMGLMVFFSAAYNMYLYTSINHGFHSNYLGGGVSLISYENLSLVLHLMPLLLLVKGNLLLFKI</sequence>
<evidence type="ECO:0000256" key="3">
    <source>
        <dbReference type="ARBA" id="ARBA00012944"/>
    </source>
</evidence>
<keyword evidence="13 16" id="KW-0496">Mitochondrion</keyword>
<accession>A0A7S6VI05</accession>
<feature type="transmembrane region" description="Helical" evidence="16">
    <location>
        <begin position="232"/>
        <end position="257"/>
    </location>
</feature>
<dbReference type="PANTHER" id="PTHR43507:SF20">
    <property type="entry name" value="NADH-UBIQUINONE OXIDOREDUCTASE CHAIN 4"/>
    <property type="match status" value="1"/>
</dbReference>
<evidence type="ECO:0000256" key="15">
    <source>
        <dbReference type="ARBA" id="ARBA00049551"/>
    </source>
</evidence>
<feature type="transmembrane region" description="Helical" evidence="16">
    <location>
        <begin position="289"/>
        <end position="311"/>
    </location>
</feature>
<keyword evidence="9 16" id="KW-0249">Electron transport</keyword>
<feature type="transmembrane region" description="Helical" evidence="16">
    <location>
        <begin position="49"/>
        <end position="70"/>
    </location>
</feature>
<evidence type="ECO:0000256" key="5">
    <source>
        <dbReference type="ARBA" id="ARBA00022448"/>
    </source>
</evidence>
<geneLocation type="mitochondrion" evidence="18"/>
<comment type="function">
    <text evidence="16">Core subunit of the mitochondrial membrane respiratory chain NADH dehydrogenase (Complex I) which catalyzes electron transfer from NADH through the respiratory chain, using ubiquinone as an electron acceptor. Essential for the catalytic activity and assembly of complex I.</text>
</comment>
<gene>
    <name evidence="18" type="primary">ND4</name>
</gene>
<dbReference type="CTD" id="4538"/>
<dbReference type="RefSeq" id="YP_010032956.1">
    <property type="nucleotide sequence ID" value="NC_053883.1"/>
</dbReference>
<dbReference type="GO" id="GO:0042773">
    <property type="term" value="P:ATP synthesis coupled electron transport"/>
    <property type="evidence" value="ECO:0007669"/>
    <property type="project" value="InterPro"/>
</dbReference>
<keyword evidence="12 16" id="KW-0830">Ubiquinone</keyword>
<feature type="transmembrane region" description="Helical" evidence="16">
    <location>
        <begin position="369"/>
        <end position="390"/>
    </location>
</feature>
<evidence type="ECO:0000313" key="18">
    <source>
        <dbReference type="EMBL" id="QOW38690.1"/>
    </source>
</evidence>
<evidence type="ECO:0000256" key="14">
    <source>
        <dbReference type="ARBA" id="ARBA00023136"/>
    </source>
</evidence>
<feature type="transmembrane region" description="Helical" evidence="16">
    <location>
        <begin position="402"/>
        <end position="428"/>
    </location>
</feature>
<evidence type="ECO:0000256" key="1">
    <source>
        <dbReference type="ARBA" id="ARBA00004225"/>
    </source>
</evidence>
<dbReference type="GO" id="GO:0003954">
    <property type="term" value="F:NADH dehydrogenase activity"/>
    <property type="evidence" value="ECO:0007669"/>
    <property type="project" value="TreeGrafter"/>
</dbReference>
<dbReference type="EC" id="7.1.1.2" evidence="3 16"/>
<evidence type="ECO:0000256" key="7">
    <source>
        <dbReference type="ARBA" id="ARBA00022692"/>
    </source>
</evidence>
<name>A0A7S6VI05_9GAST</name>
<keyword evidence="5 16" id="KW-0813">Transport</keyword>
<feature type="transmembrane region" description="Helical" evidence="16">
    <location>
        <begin position="12"/>
        <end position="37"/>
    </location>
</feature>
<dbReference type="EMBL" id="MN911170">
    <property type="protein sequence ID" value="QOW38690.1"/>
    <property type="molecule type" value="Genomic_DNA"/>
</dbReference>
<feature type="transmembrane region" description="Helical" evidence="16">
    <location>
        <begin position="133"/>
        <end position="151"/>
    </location>
</feature>
<feature type="transmembrane region" description="Helical" evidence="16">
    <location>
        <begin position="205"/>
        <end position="226"/>
    </location>
</feature>
<comment type="subcellular location">
    <subcellularLocation>
        <location evidence="1 16">Mitochondrion membrane</location>
        <topology evidence="1 16">Multi-pass membrane protein</topology>
    </subcellularLocation>
</comment>
<dbReference type="InterPro" id="IPR001750">
    <property type="entry name" value="ND/Mrp_TM"/>
</dbReference>
<keyword evidence="10 16" id="KW-1133">Transmembrane helix</keyword>
<evidence type="ECO:0000256" key="12">
    <source>
        <dbReference type="ARBA" id="ARBA00023075"/>
    </source>
</evidence>
<dbReference type="GO" id="GO:0008137">
    <property type="term" value="F:NADH dehydrogenase (ubiquinone) activity"/>
    <property type="evidence" value="ECO:0007669"/>
    <property type="project" value="UniProtKB-UniRule"/>
</dbReference>
<evidence type="ECO:0000256" key="10">
    <source>
        <dbReference type="ARBA" id="ARBA00022989"/>
    </source>
</evidence>
<protein>
    <recommendedName>
        <fullName evidence="4 16">NADH-ubiquinone oxidoreductase chain 4</fullName>
        <ecNumber evidence="3 16">7.1.1.2</ecNumber>
    </recommendedName>
</protein>
<feature type="transmembrane region" description="Helical" evidence="16">
    <location>
        <begin position="101"/>
        <end position="121"/>
    </location>
</feature>
<dbReference type="GO" id="GO:0048039">
    <property type="term" value="F:ubiquinone binding"/>
    <property type="evidence" value="ECO:0007669"/>
    <property type="project" value="TreeGrafter"/>
</dbReference>
<evidence type="ECO:0000256" key="6">
    <source>
        <dbReference type="ARBA" id="ARBA00022660"/>
    </source>
</evidence>
<dbReference type="GO" id="GO:0015990">
    <property type="term" value="P:electron transport coupled proton transport"/>
    <property type="evidence" value="ECO:0007669"/>
    <property type="project" value="TreeGrafter"/>
</dbReference>
<evidence type="ECO:0000256" key="9">
    <source>
        <dbReference type="ARBA" id="ARBA00022982"/>
    </source>
</evidence>
<evidence type="ECO:0000256" key="11">
    <source>
        <dbReference type="ARBA" id="ARBA00023027"/>
    </source>
</evidence>
<keyword evidence="8" id="KW-1278">Translocase</keyword>
<evidence type="ECO:0000256" key="2">
    <source>
        <dbReference type="ARBA" id="ARBA00009025"/>
    </source>
</evidence>
<feature type="transmembrane region" description="Helical" evidence="16">
    <location>
        <begin position="331"/>
        <end position="349"/>
    </location>
</feature>
<keyword evidence="6 16" id="KW-0679">Respiratory chain</keyword>
<keyword evidence="7 16" id="KW-0812">Transmembrane</keyword>
<feature type="domain" description="NADH:quinone oxidoreductase/Mrp antiporter transmembrane" evidence="17">
    <location>
        <begin position="99"/>
        <end position="378"/>
    </location>
</feature>
<dbReference type="GO" id="GO:0031966">
    <property type="term" value="C:mitochondrial membrane"/>
    <property type="evidence" value="ECO:0007669"/>
    <property type="project" value="UniProtKB-SubCell"/>
</dbReference>
<evidence type="ECO:0000256" key="16">
    <source>
        <dbReference type="RuleBase" id="RU003297"/>
    </source>
</evidence>
<dbReference type="AlphaFoldDB" id="A0A7S6VI05"/>
<organism evidence="18">
    <name type="scientific">Haloa japonica</name>
    <dbReference type="NCBI Taxonomy" id="674295"/>
    <lineage>
        <taxon>Eukaryota</taxon>
        <taxon>Metazoa</taxon>
        <taxon>Spiralia</taxon>
        <taxon>Lophotrochozoa</taxon>
        <taxon>Mollusca</taxon>
        <taxon>Gastropoda</taxon>
        <taxon>Heterobranchia</taxon>
        <taxon>Euthyneura</taxon>
        <taxon>Tectipleura</taxon>
        <taxon>Cephalaspidea</taxon>
        <taxon>Bulloidea</taxon>
        <taxon>Haminoeidae</taxon>
        <taxon>Haloa</taxon>
    </lineage>
</organism>
<evidence type="ECO:0000256" key="8">
    <source>
        <dbReference type="ARBA" id="ARBA00022967"/>
    </source>
</evidence>
<dbReference type="InterPro" id="IPR003918">
    <property type="entry name" value="NADH_UbQ_OxRdtase"/>
</dbReference>
<feature type="transmembrane region" description="Helical" evidence="16">
    <location>
        <begin position="77"/>
        <end position="95"/>
    </location>
</feature>
<proteinExistence type="inferred from homology"/>
<dbReference type="PRINTS" id="PR01437">
    <property type="entry name" value="NUOXDRDTASE4"/>
</dbReference>
<evidence type="ECO:0000259" key="17">
    <source>
        <dbReference type="Pfam" id="PF00361"/>
    </source>
</evidence>
<keyword evidence="14 16" id="KW-0472">Membrane</keyword>
<keyword evidence="11 16" id="KW-0520">NAD</keyword>
<feature type="transmembrane region" description="Helical" evidence="16">
    <location>
        <begin position="163"/>
        <end position="185"/>
    </location>
</feature>
<dbReference type="PANTHER" id="PTHR43507">
    <property type="entry name" value="NADH-UBIQUINONE OXIDOREDUCTASE CHAIN 4"/>
    <property type="match status" value="1"/>
</dbReference>
<reference evidence="18" key="1">
    <citation type="submission" date="2020-01" db="EMBL/GenBank/DDBJ databases">
        <authorList>
            <person name="Do T.D."/>
            <person name="Kim C.-B."/>
        </authorList>
    </citation>
    <scope>NUCLEOTIDE SEQUENCE</scope>
</reference>
<comment type="similarity">
    <text evidence="2 16">Belongs to the complex I subunit 4 family.</text>
</comment>
<evidence type="ECO:0000256" key="13">
    <source>
        <dbReference type="ARBA" id="ARBA00023128"/>
    </source>
</evidence>
<dbReference type="GeneID" id="63378957"/>
<evidence type="ECO:0000256" key="4">
    <source>
        <dbReference type="ARBA" id="ARBA00021006"/>
    </source>
</evidence>
<dbReference type="Pfam" id="PF00361">
    <property type="entry name" value="Proton_antipo_M"/>
    <property type="match status" value="1"/>
</dbReference>